<accession>A0A2B7WY80</accession>
<evidence type="ECO:0000259" key="4">
    <source>
        <dbReference type="PROSITE" id="PS51387"/>
    </source>
</evidence>
<feature type="domain" description="FAD-binding PCMH-type" evidence="4">
    <location>
        <begin position="128"/>
        <end position="311"/>
    </location>
</feature>
<organism evidence="5 6">
    <name type="scientific">Blastomyces parvus</name>
    <dbReference type="NCBI Taxonomy" id="2060905"/>
    <lineage>
        <taxon>Eukaryota</taxon>
        <taxon>Fungi</taxon>
        <taxon>Dikarya</taxon>
        <taxon>Ascomycota</taxon>
        <taxon>Pezizomycotina</taxon>
        <taxon>Eurotiomycetes</taxon>
        <taxon>Eurotiomycetidae</taxon>
        <taxon>Onygenales</taxon>
        <taxon>Ajellomycetaceae</taxon>
        <taxon>Blastomyces</taxon>
    </lineage>
</organism>
<dbReference type="PANTHER" id="PTHR13878">
    <property type="entry name" value="GULONOLACTONE OXIDASE"/>
    <property type="match status" value="1"/>
</dbReference>
<dbReference type="PANTHER" id="PTHR13878:SF91">
    <property type="entry name" value="FAD BINDING DOMAIN PROTEIN (AFU_ORTHOLOGUE AFUA_6G12070)-RELATED"/>
    <property type="match status" value="1"/>
</dbReference>
<dbReference type="InterPro" id="IPR016166">
    <property type="entry name" value="FAD-bd_PCMH"/>
</dbReference>
<name>A0A2B7WY80_9EURO</name>
<dbReference type="Pfam" id="PF08031">
    <property type="entry name" value="BBE"/>
    <property type="match status" value="1"/>
</dbReference>
<evidence type="ECO:0000313" key="5">
    <source>
        <dbReference type="EMBL" id="PGH01452.1"/>
    </source>
</evidence>
<dbReference type="GO" id="GO:0071949">
    <property type="term" value="F:FAD binding"/>
    <property type="evidence" value="ECO:0007669"/>
    <property type="project" value="InterPro"/>
</dbReference>
<dbReference type="Gene3D" id="3.30.465.10">
    <property type="match status" value="2"/>
</dbReference>
<dbReference type="InterPro" id="IPR012951">
    <property type="entry name" value="BBE"/>
</dbReference>
<dbReference type="InterPro" id="IPR006094">
    <property type="entry name" value="Oxid_FAD_bind_N"/>
</dbReference>
<keyword evidence="6" id="KW-1185">Reference proteome</keyword>
<dbReference type="InterPro" id="IPR036318">
    <property type="entry name" value="FAD-bd_PCMH-like_sf"/>
</dbReference>
<evidence type="ECO:0000256" key="1">
    <source>
        <dbReference type="ARBA" id="ARBA00005466"/>
    </source>
</evidence>
<feature type="chain" id="PRO_5012248033" description="FAD-binding PCMH-type domain-containing protein" evidence="3">
    <location>
        <begin position="23"/>
        <end position="633"/>
    </location>
</feature>
<feature type="signal peptide" evidence="3">
    <location>
        <begin position="1"/>
        <end position="22"/>
    </location>
</feature>
<keyword evidence="2" id="KW-0560">Oxidoreductase</keyword>
<comment type="caution">
    <text evidence="5">The sequence shown here is derived from an EMBL/GenBank/DDBJ whole genome shotgun (WGS) entry which is preliminary data.</text>
</comment>
<comment type="similarity">
    <text evidence="1">Belongs to the oxygen-dependent FAD-linked oxidoreductase family.</text>
</comment>
<dbReference type="EMBL" id="PDNC01000072">
    <property type="protein sequence ID" value="PGH01452.1"/>
    <property type="molecule type" value="Genomic_DNA"/>
</dbReference>
<dbReference type="GO" id="GO:0016491">
    <property type="term" value="F:oxidoreductase activity"/>
    <property type="evidence" value="ECO:0007669"/>
    <property type="project" value="UniProtKB-KW"/>
</dbReference>
<reference evidence="5 6" key="1">
    <citation type="submission" date="2017-10" db="EMBL/GenBank/DDBJ databases">
        <title>Comparative genomics in systemic dimorphic fungi from Ajellomycetaceae.</title>
        <authorList>
            <person name="Munoz J.F."/>
            <person name="Mcewen J.G."/>
            <person name="Clay O.K."/>
            <person name="Cuomo C.A."/>
        </authorList>
    </citation>
    <scope>NUCLEOTIDE SEQUENCE [LARGE SCALE GENOMIC DNA]</scope>
    <source>
        <strain evidence="5 6">UAMH130</strain>
    </source>
</reference>
<dbReference type="OrthoDB" id="9983560at2759"/>
<dbReference type="SUPFAM" id="SSF56176">
    <property type="entry name" value="FAD-binding/transporter-associated domain-like"/>
    <property type="match status" value="1"/>
</dbReference>
<dbReference type="PROSITE" id="PS51387">
    <property type="entry name" value="FAD_PCMH"/>
    <property type="match status" value="1"/>
</dbReference>
<sequence length="633" mass="69159">MPFVWSLLSCAILYLYSTSVQATPLDCKCSPDDTCWPSSREWQTFNNTINGKLIRAIPPGAACYKSQPTYDATVCSSILAQWHNSSFHLQDPISIDYPTWAGDPCLPIFENGTSVNGDPRTGEKGCSIGRYPVYVVNATRPEEVAAAVKWAGERNLRVNIKATGHSFMGRSVAEGSLSIWTRNIRGIKFHSDFQSTSCPMDKGTQMAVTVGAGDISYDVAQELAKHGAAAVTALNNYVSLIGWLTGGGHGPLSSTYGMGSDNLIEANIVTPAGEFLTANACEHADLFWAIRGGGGGTYGVITSAVIKAFPTPQTTRWILQARLLDKSKLEQWWDLIAYFHTLLPDLKQKGFQGSYRLLGYPVTDTLVFLAGFYLYDNPGGAVDVSLESFKGRLDKMMRAGSVVYSSDIFTEPSFLQAFDRMPNVEPVANGNYVLASRLIPAQPMEDIEVMARTLREIGPNLGNSNAPSPSALIGCLVANSANINLETALHPGWRKAVVHLMVARALPTVVSSKALQDARDDMTYNRIPTLKNIAPDSGAYFNEMDAFDPDWQNTAFGPNYKRLKSIKKRYDPQGLLWCLSCVGSEDWVVIEDGRLCRAGGGLCPALSRRQRVGKTGVSRNIERLVCAADTWDR</sequence>
<dbReference type="InterPro" id="IPR016169">
    <property type="entry name" value="FAD-bd_PCMH_sub2"/>
</dbReference>
<protein>
    <recommendedName>
        <fullName evidence="4">FAD-binding PCMH-type domain-containing protein</fullName>
    </recommendedName>
</protein>
<dbReference type="AlphaFoldDB" id="A0A2B7WY80"/>
<dbReference type="InterPro" id="IPR006093">
    <property type="entry name" value="Oxy_OxRdtase_FAD_BS"/>
</dbReference>
<keyword evidence="3" id="KW-0732">Signal</keyword>
<evidence type="ECO:0000256" key="3">
    <source>
        <dbReference type="SAM" id="SignalP"/>
    </source>
</evidence>
<dbReference type="Proteomes" id="UP000224080">
    <property type="component" value="Unassembled WGS sequence"/>
</dbReference>
<proteinExistence type="inferred from homology"/>
<dbReference type="InterPro" id="IPR050432">
    <property type="entry name" value="FAD-linked_Oxidoreductases_BP"/>
</dbReference>
<dbReference type="PROSITE" id="PS00862">
    <property type="entry name" value="OX2_COVAL_FAD"/>
    <property type="match status" value="1"/>
</dbReference>
<dbReference type="STRING" id="2060905.A0A2B7WY80"/>
<gene>
    <name evidence="5" type="ORF">GX51_05260</name>
</gene>
<evidence type="ECO:0000256" key="2">
    <source>
        <dbReference type="ARBA" id="ARBA00023002"/>
    </source>
</evidence>
<evidence type="ECO:0000313" key="6">
    <source>
        <dbReference type="Proteomes" id="UP000224080"/>
    </source>
</evidence>
<dbReference type="Pfam" id="PF01565">
    <property type="entry name" value="FAD_binding_4"/>
    <property type="match status" value="1"/>
</dbReference>